<dbReference type="EMBL" id="JYDI01000369">
    <property type="protein sequence ID" value="KRY45385.1"/>
    <property type="molecule type" value="Genomic_DNA"/>
</dbReference>
<organism evidence="2 3">
    <name type="scientific">Trichinella britovi</name>
    <name type="common">Parasitic roundworm</name>
    <dbReference type="NCBI Taxonomy" id="45882"/>
    <lineage>
        <taxon>Eukaryota</taxon>
        <taxon>Metazoa</taxon>
        <taxon>Ecdysozoa</taxon>
        <taxon>Nematoda</taxon>
        <taxon>Enoplea</taxon>
        <taxon>Dorylaimia</taxon>
        <taxon>Trichinellida</taxon>
        <taxon>Trichinellidae</taxon>
        <taxon>Trichinella</taxon>
    </lineage>
</organism>
<gene>
    <name evidence="2" type="ORF">T03_10583</name>
</gene>
<accession>A0A0V1C7W5</accession>
<sequence>LDRRLRRLRDGAITRHRQERTRGSIRNPTRSKTERKYYAKRKEMLALNGSRQFDVAEDLQRSRRSRCTMAATARRIRLRSYLSAGQKTSKRRRATKGIVQAMLPYNLHNNGQYSAFKSEMATHSYMACVDICSAEEGTTERSGYRTDVQVGGYKDNSRKMPDWKQQDAAESITTKRSVHGKRRHPAPQTNGACRAQSRSPTGRTTYGLPELIRIPFVPNSAPFF</sequence>
<dbReference type="Proteomes" id="UP000054653">
    <property type="component" value="Unassembled WGS sequence"/>
</dbReference>
<feature type="compositionally biased region" description="Polar residues" evidence="1">
    <location>
        <begin position="187"/>
        <end position="204"/>
    </location>
</feature>
<evidence type="ECO:0000313" key="2">
    <source>
        <dbReference type="EMBL" id="KRY45385.1"/>
    </source>
</evidence>
<dbReference type="AlphaFoldDB" id="A0A0V1C7W5"/>
<feature type="region of interest" description="Disordered" evidence="1">
    <location>
        <begin position="148"/>
        <end position="206"/>
    </location>
</feature>
<name>A0A0V1C7W5_TRIBR</name>
<comment type="caution">
    <text evidence="2">The sequence shown here is derived from an EMBL/GenBank/DDBJ whole genome shotgun (WGS) entry which is preliminary data.</text>
</comment>
<keyword evidence="3" id="KW-1185">Reference proteome</keyword>
<evidence type="ECO:0000313" key="3">
    <source>
        <dbReference type="Proteomes" id="UP000054653"/>
    </source>
</evidence>
<evidence type="ECO:0000256" key="1">
    <source>
        <dbReference type="SAM" id="MobiDB-lite"/>
    </source>
</evidence>
<protein>
    <submittedName>
        <fullName evidence="2">Uncharacterized protein</fullName>
    </submittedName>
</protein>
<feature type="non-terminal residue" evidence="2">
    <location>
        <position position="1"/>
    </location>
</feature>
<reference evidence="2 3" key="1">
    <citation type="submission" date="2015-01" db="EMBL/GenBank/DDBJ databases">
        <title>Evolution of Trichinella species and genotypes.</title>
        <authorList>
            <person name="Korhonen P.K."/>
            <person name="Edoardo P."/>
            <person name="Giuseppe L.R."/>
            <person name="Gasser R.B."/>
        </authorList>
    </citation>
    <scope>NUCLEOTIDE SEQUENCE [LARGE SCALE GENOMIC DNA]</scope>
    <source>
        <strain evidence="2">ISS120</strain>
    </source>
</reference>
<feature type="compositionally biased region" description="Basic and acidic residues" evidence="1">
    <location>
        <begin position="1"/>
        <end position="13"/>
    </location>
</feature>
<proteinExistence type="predicted"/>
<feature type="compositionally biased region" description="Basic and acidic residues" evidence="1">
    <location>
        <begin position="155"/>
        <end position="167"/>
    </location>
</feature>
<feature type="region of interest" description="Disordered" evidence="1">
    <location>
        <begin position="1"/>
        <end position="36"/>
    </location>
</feature>
<feature type="compositionally biased region" description="Basic residues" evidence="1">
    <location>
        <begin position="176"/>
        <end position="185"/>
    </location>
</feature>